<gene>
    <name evidence="1" type="ORF">SAMN05216490_1295</name>
</gene>
<dbReference type="Proteomes" id="UP000199679">
    <property type="component" value="Chromosome I"/>
</dbReference>
<organism evidence="1 2">
    <name type="scientific">Mucilaginibacter mallensis</name>
    <dbReference type="NCBI Taxonomy" id="652787"/>
    <lineage>
        <taxon>Bacteria</taxon>
        <taxon>Pseudomonadati</taxon>
        <taxon>Bacteroidota</taxon>
        <taxon>Sphingobacteriia</taxon>
        <taxon>Sphingobacteriales</taxon>
        <taxon>Sphingobacteriaceae</taxon>
        <taxon>Mucilaginibacter</taxon>
    </lineage>
</organism>
<evidence type="ECO:0000313" key="1">
    <source>
        <dbReference type="EMBL" id="SDS51553.1"/>
    </source>
</evidence>
<accession>A0A1H1SUP1</accession>
<dbReference type="EMBL" id="LT629740">
    <property type="protein sequence ID" value="SDS51553.1"/>
    <property type="molecule type" value="Genomic_DNA"/>
</dbReference>
<evidence type="ECO:0000313" key="2">
    <source>
        <dbReference type="Proteomes" id="UP000199679"/>
    </source>
</evidence>
<protein>
    <submittedName>
        <fullName evidence="1">Uncharacterized protein</fullName>
    </submittedName>
</protein>
<proteinExistence type="predicted"/>
<dbReference type="AlphaFoldDB" id="A0A1H1SUP1"/>
<sequence length="44" mass="5458">MRVVYNHQPNKILFTLFIFKKIKFSIDKLFFNRTFTTQNKNNDF</sequence>
<name>A0A1H1SUP1_MUCMA</name>
<dbReference type="STRING" id="652787.SAMN05216490_1295"/>
<keyword evidence="2" id="KW-1185">Reference proteome</keyword>
<reference evidence="1 2" key="1">
    <citation type="submission" date="2016-10" db="EMBL/GenBank/DDBJ databases">
        <authorList>
            <person name="de Groot N.N."/>
        </authorList>
    </citation>
    <scope>NUCLEOTIDE SEQUENCE [LARGE SCALE GENOMIC DNA]</scope>
    <source>
        <strain evidence="1 2">MP1X4</strain>
    </source>
</reference>